<dbReference type="AlphaFoldDB" id="A0A165M3Z9"/>
<keyword evidence="3" id="KW-1185">Reference proteome</keyword>
<dbReference type="Proteomes" id="UP000076727">
    <property type="component" value="Unassembled WGS sequence"/>
</dbReference>
<proteinExistence type="predicted"/>
<sequence length="68" mass="7469">MARWSTFGSRIGFAATSTDAKRRVSTYNREYSYSSLQGRQQPWSVTSGSTPSPRHPGIPKNEAGTNCS</sequence>
<reference evidence="2 3" key="1">
    <citation type="journal article" date="2016" name="Mol. Biol. Evol.">
        <title>Comparative Genomics of Early-Diverging Mushroom-Forming Fungi Provides Insights into the Origins of Lignocellulose Decay Capabilities.</title>
        <authorList>
            <person name="Nagy L.G."/>
            <person name="Riley R."/>
            <person name="Tritt A."/>
            <person name="Adam C."/>
            <person name="Daum C."/>
            <person name="Floudas D."/>
            <person name="Sun H."/>
            <person name="Yadav J.S."/>
            <person name="Pangilinan J."/>
            <person name="Larsson K.H."/>
            <person name="Matsuura K."/>
            <person name="Barry K."/>
            <person name="Labutti K."/>
            <person name="Kuo R."/>
            <person name="Ohm R.A."/>
            <person name="Bhattacharya S.S."/>
            <person name="Shirouzu T."/>
            <person name="Yoshinaga Y."/>
            <person name="Martin F.M."/>
            <person name="Grigoriev I.V."/>
            <person name="Hibbett D.S."/>
        </authorList>
    </citation>
    <scope>NUCLEOTIDE SEQUENCE [LARGE SCALE GENOMIC DNA]</scope>
    <source>
        <strain evidence="2 3">L-15889</strain>
    </source>
</reference>
<name>A0A165M3Z9_9APHY</name>
<feature type="compositionally biased region" description="Polar residues" evidence="1">
    <location>
        <begin position="38"/>
        <end position="52"/>
    </location>
</feature>
<protein>
    <submittedName>
        <fullName evidence="2">Uncharacterized protein</fullName>
    </submittedName>
</protein>
<accession>A0A165M3Z9</accession>
<dbReference type="EMBL" id="KV429110">
    <property type="protein sequence ID" value="KZT65203.1"/>
    <property type="molecule type" value="Genomic_DNA"/>
</dbReference>
<evidence type="ECO:0000313" key="2">
    <source>
        <dbReference type="EMBL" id="KZT65203.1"/>
    </source>
</evidence>
<organism evidence="2 3">
    <name type="scientific">Daedalea quercina L-15889</name>
    <dbReference type="NCBI Taxonomy" id="1314783"/>
    <lineage>
        <taxon>Eukaryota</taxon>
        <taxon>Fungi</taxon>
        <taxon>Dikarya</taxon>
        <taxon>Basidiomycota</taxon>
        <taxon>Agaricomycotina</taxon>
        <taxon>Agaricomycetes</taxon>
        <taxon>Polyporales</taxon>
        <taxon>Fomitopsis</taxon>
    </lineage>
</organism>
<feature type="region of interest" description="Disordered" evidence="1">
    <location>
        <begin position="38"/>
        <end position="68"/>
    </location>
</feature>
<evidence type="ECO:0000313" key="3">
    <source>
        <dbReference type="Proteomes" id="UP000076727"/>
    </source>
</evidence>
<evidence type="ECO:0000256" key="1">
    <source>
        <dbReference type="SAM" id="MobiDB-lite"/>
    </source>
</evidence>
<gene>
    <name evidence="2" type="ORF">DAEQUDRAFT_731724</name>
</gene>